<dbReference type="InterPro" id="IPR056077">
    <property type="entry name" value="DUF7660"/>
</dbReference>
<organism evidence="2 3">
    <name type="scientific">Nocardiopsis ansamitocini</name>
    <dbReference type="NCBI Taxonomy" id="1670832"/>
    <lineage>
        <taxon>Bacteria</taxon>
        <taxon>Bacillati</taxon>
        <taxon>Actinomycetota</taxon>
        <taxon>Actinomycetes</taxon>
        <taxon>Streptosporangiales</taxon>
        <taxon>Nocardiopsidaceae</taxon>
        <taxon>Nocardiopsis</taxon>
    </lineage>
</organism>
<dbReference type="Proteomes" id="UP001165092">
    <property type="component" value="Unassembled WGS sequence"/>
</dbReference>
<feature type="domain" description="DUF7660" evidence="1">
    <location>
        <begin position="13"/>
        <end position="86"/>
    </location>
</feature>
<dbReference type="EMBL" id="BSQG01000012">
    <property type="protein sequence ID" value="GLU50254.1"/>
    <property type="molecule type" value="Genomic_DNA"/>
</dbReference>
<dbReference type="Pfam" id="PF24693">
    <property type="entry name" value="DUF7660"/>
    <property type="match status" value="1"/>
</dbReference>
<keyword evidence="3" id="KW-1185">Reference proteome</keyword>
<proteinExistence type="predicted"/>
<protein>
    <recommendedName>
        <fullName evidence="1">DUF7660 domain-containing protein</fullName>
    </recommendedName>
</protein>
<name>A0A9W6UKR1_9ACTN</name>
<evidence type="ECO:0000313" key="2">
    <source>
        <dbReference type="EMBL" id="GLU50254.1"/>
    </source>
</evidence>
<comment type="caution">
    <text evidence="2">The sequence shown here is derived from an EMBL/GenBank/DDBJ whole genome shotgun (WGS) entry which is preliminary data.</text>
</comment>
<dbReference type="AlphaFoldDB" id="A0A9W6UKR1"/>
<evidence type="ECO:0000259" key="1">
    <source>
        <dbReference type="Pfam" id="PF24693"/>
    </source>
</evidence>
<accession>A0A9W6UKR1</accession>
<sequence>MNWPDATLNEIESREDLAHFLTGLAEKVRDGSLVVENATTDSFIDSAGRWTEAMEGFFENVIEEPVPETPDWAMIAAIFRAALVYE</sequence>
<dbReference type="RefSeq" id="WP_285761789.1">
    <property type="nucleotide sequence ID" value="NZ_BSQG01000012.1"/>
</dbReference>
<evidence type="ECO:0000313" key="3">
    <source>
        <dbReference type="Proteomes" id="UP001165092"/>
    </source>
</evidence>
<gene>
    <name evidence="2" type="ORF">Nans01_46050</name>
</gene>
<reference evidence="2" key="1">
    <citation type="submission" date="2023-02" db="EMBL/GenBank/DDBJ databases">
        <title>Nocardiopsis ansamitocini NBRC 112285.</title>
        <authorList>
            <person name="Ichikawa N."/>
            <person name="Sato H."/>
            <person name="Tonouchi N."/>
        </authorList>
    </citation>
    <scope>NUCLEOTIDE SEQUENCE</scope>
    <source>
        <strain evidence="2">NBRC 112285</strain>
    </source>
</reference>